<dbReference type="Proteomes" id="UP001181622">
    <property type="component" value="Unassembled WGS sequence"/>
</dbReference>
<feature type="region of interest" description="Disordered" evidence="1">
    <location>
        <begin position="220"/>
        <end position="253"/>
    </location>
</feature>
<gene>
    <name evidence="3" type="ORF">IHQ68_06705</name>
</gene>
<evidence type="ECO:0000313" key="3">
    <source>
        <dbReference type="EMBL" id="MDR4306306.1"/>
    </source>
</evidence>
<dbReference type="InterPro" id="IPR027417">
    <property type="entry name" value="P-loop_NTPase"/>
</dbReference>
<dbReference type="PANTHER" id="PTHR46743">
    <property type="entry name" value="TEICHOIC ACIDS EXPORT ATP-BINDING PROTEIN TAGH"/>
    <property type="match status" value="1"/>
</dbReference>
<dbReference type="InterPro" id="IPR003439">
    <property type="entry name" value="ABC_transporter-like_ATP-bd"/>
</dbReference>
<proteinExistence type="predicted"/>
<organism evidence="3 4">
    <name type="scientific">Chelatococcus sambhunathii</name>
    <dbReference type="NCBI Taxonomy" id="363953"/>
    <lineage>
        <taxon>Bacteria</taxon>
        <taxon>Pseudomonadati</taxon>
        <taxon>Pseudomonadota</taxon>
        <taxon>Alphaproteobacteria</taxon>
        <taxon>Hyphomicrobiales</taxon>
        <taxon>Chelatococcaceae</taxon>
        <taxon>Chelatococcus</taxon>
    </lineage>
</organism>
<evidence type="ECO:0000259" key="2">
    <source>
        <dbReference type="PROSITE" id="PS50893"/>
    </source>
</evidence>
<accession>A0ABU1DE24</accession>
<dbReference type="InterPro" id="IPR050683">
    <property type="entry name" value="Bact_Polysacc_Export_ATP-bd"/>
</dbReference>
<dbReference type="EMBL" id="JADBEO010000011">
    <property type="protein sequence ID" value="MDR4306306.1"/>
    <property type="molecule type" value="Genomic_DNA"/>
</dbReference>
<dbReference type="SUPFAM" id="SSF52540">
    <property type="entry name" value="P-loop containing nucleoside triphosphate hydrolases"/>
    <property type="match status" value="1"/>
</dbReference>
<dbReference type="PROSITE" id="PS50893">
    <property type="entry name" value="ABC_TRANSPORTER_2"/>
    <property type="match status" value="1"/>
</dbReference>
<keyword evidence="4" id="KW-1185">Reference proteome</keyword>
<evidence type="ECO:0000313" key="4">
    <source>
        <dbReference type="Proteomes" id="UP001181622"/>
    </source>
</evidence>
<feature type="domain" description="ABC transporter" evidence="2">
    <location>
        <begin position="2"/>
        <end position="222"/>
    </location>
</feature>
<dbReference type="Pfam" id="PF00005">
    <property type="entry name" value="ABC_tran"/>
    <property type="match status" value="1"/>
</dbReference>
<evidence type="ECO:0000256" key="1">
    <source>
        <dbReference type="SAM" id="MobiDB-lite"/>
    </source>
</evidence>
<dbReference type="RefSeq" id="WP_309390085.1">
    <property type="nucleotide sequence ID" value="NZ_JADBEO010000011.1"/>
</dbReference>
<feature type="compositionally biased region" description="Basic residues" evidence="1">
    <location>
        <begin position="234"/>
        <end position="245"/>
    </location>
</feature>
<dbReference type="PANTHER" id="PTHR46743:SF2">
    <property type="entry name" value="TEICHOIC ACIDS EXPORT ATP-BINDING PROTEIN TAGH"/>
    <property type="match status" value="1"/>
</dbReference>
<dbReference type="Gene3D" id="3.40.50.300">
    <property type="entry name" value="P-loop containing nucleotide triphosphate hydrolases"/>
    <property type="match status" value="1"/>
</dbReference>
<comment type="caution">
    <text evidence="3">The sequence shown here is derived from an EMBL/GenBank/DDBJ whole genome shotgun (WGS) entry which is preliminary data.</text>
</comment>
<reference evidence="3" key="1">
    <citation type="submission" date="2020-10" db="EMBL/GenBank/DDBJ databases">
        <authorList>
            <person name="Abbas A."/>
            <person name="Razzaq R."/>
            <person name="Waqas M."/>
            <person name="Abbas N."/>
            <person name="Nielsen T.K."/>
            <person name="Hansen L.H."/>
            <person name="Hussain S."/>
            <person name="Shahid M."/>
        </authorList>
    </citation>
    <scope>NUCLEOTIDE SEQUENCE</scope>
    <source>
        <strain evidence="3">S14</strain>
    </source>
</reference>
<protein>
    <recommendedName>
        <fullName evidence="2">ABC transporter domain-containing protein</fullName>
    </recommendedName>
</protein>
<sequence length="253" mass="27991">MLELIDVWKGPKRVTSQDECTLAGVTLTIPSGRRIGLLGSEASDNSMVLRMLSGIEEPDKGVLRRVGTPCWPLDYSGFTDNSATLRQNASFLGRIYGVDADEMTRIAGMLSGVRPVRGRPMRQYSGVDRRALELGLTLSLQFDWYFVDEKLPKALDGTEDAIHAAITDRVSRASLVWASSNAKFLSEFCDAGLLLDQGKLTFYDRFEEAAAAYTNLNPSQVKARNEDDGQSGGNKRRRRAARRARQNGLEEPV</sequence>
<name>A0ABU1DE24_9HYPH</name>